<protein>
    <recommendedName>
        <fullName evidence="2">histidine kinase</fullName>
        <ecNumber evidence="2">2.7.13.3</ecNumber>
    </recommendedName>
</protein>
<comment type="catalytic activity">
    <reaction evidence="1">
        <text>ATP + protein L-histidine = ADP + protein N-phospho-L-histidine.</text>
        <dbReference type="EC" id="2.7.13.3"/>
    </reaction>
</comment>
<keyword evidence="4" id="KW-0808">Transferase</keyword>
<evidence type="ECO:0000256" key="8">
    <source>
        <dbReference type="ARBA" id="ARBA00023012"/>
    </source>
</evidence>
<dbReference type="Pfam" id="PF07730">
    <property type="entry name" value="HisKA_3"/>
    <property type="match status" value="1"/>
</dbReference>
<dbReference type="Pfam" id="PF02518">
    <property type="entry name" value="HATPase_c"/>
    <property type="match status" value="1"/>
</dbReference>
<evidence type="ECO:0000313" key="11">
    <source>
        <dbReference type="EMBL" id="GAA0916637.1"/>
    </source>
</evidence>
<feature type="transmembrane region" description="Helical" evidence="9">
    <location>
        <begin position="405"/>
        <end position="429"/>
    </location>
</feature>
<keyword evidence="9" id="KW-1133">Transmembrane helix</keyword>
<keyword evidence="3" id="KW-0597">Phosphoprotein</keyword>
<evidence type="ECO:0000256" key="3">
    <source>
        <dbReference type="ARBA" id="ARBA00022553"/>
    </source>
</evidence>
<keyword evidence="5" id="KW-0547">Nucleotide-binding</keyword>
<dbReference type="EMBL" id="BAAAHQ010000004">
    <property type="protein sequence ID" value="GAA0916637.1"/>
    <property type="molecule type" value="Genomic_DNA"/>
</dbReference>
<dbReference type="Proteomes" id="UP001501578">
    <property type="component" value="Unassembled WGS sequence"/>
</dbReference>
<evidence type="ECO:0000256" key="2">
    <source>
        <dbReference type="ARBA" id="ARBA00012438"/>
    </source>
</evidence>
<gene>
    <name evidence="11" type="ORF">GCM10009560_11950</name>
</gene>
<dbReference type="PANTHER" id="PTHR24421">
    <property type="entry name" value="NITRATE/NITRITE SENSOR PROTEIN NARX-RELATED"/>
    <property type="match status" value="1"/>
</dbReference>
<evidence type="ECO:0000256" key="7">
    <source>
        <dbReference type="ARBA" id="ARBA00022840"/>
    </source>
</evidence>
<reference evidence="12" key="1">
    <citation type="journal article" date="2019" name="Int. J. Syst. Evol. Microbiol.">
        <title>The Global Catalogue of Microorganisms (GCM) 10K type strain sequencing project: providing services to taxonomists for standard genome sequencing and annotation.</title>
        <authorList>
            <consortium name="The Broad Institute Genomics Platform"/>
            <consortium name="The Broad Institute Genome Sequencing Center for Infectious Disease"/>
            <person name="Wu L."/>
            <person name="Ma J."/>
        </authorList>
    </citation>
    <scope>NUCLEOTIDE SEQUENCE [LARGE SCALE GENOMIC DNA]</scope>
    <source>
        <strain evidence="12">JCM 11136</strain>
    </source>
</reference>
<keyword evidence="6" id="KW-0418">Kinase</keyword>
<dbReference type="Gene3D" id="3.30.565.10">
    <property type="entry name" value="Histidine kinase-like ATPase, C-terminal domain"/>
    <property type="match status" value="1"/>
</dbReference>
<feature type="transmembrane region" description="Helical" evidence="9">
    <location>
        <begin position="449"/>
        <end position="471"/>
    </location>
</feature>
<dbReference type="PANTHER" id="PTHR24421:SF10">
    <property type="entry name" value="NITRATE_NITRITE SENSOR PROTEIN NARQ"/>
    <property type="match status" value="1"/>
</dbReference>
<dbReference type="CDD" id="cd16917">
    <property type="entry name" value="HATPase_UhpB-NarQ-NarX-like"/>
    <property type="match status" value="1"/>
</dbReference>
<evidence type="ECO:0000313" key="12">
    <source>
        <dbReference type="Proteomes" id="UP001501578"/>
    </source>
</evidence>
<keyword evidence="9" id="KW-0472">Membrane</keyword>
<dbReference type="InterPro" id="IPR011712">
    <property type="entry name" value="Sig_transdc_His_kin_sub3_dim/P"/>
</dbReference>
<keyword evidence="8" id="KW-0902">Two-component regulatory system</keyword>
<feature type="transmembrane region" description="Helical" evidence="9">
    <location>
        <begin position="35"/>
        <end position="56"/>
    </location>
</feature>
<organism evidence="11 12">
    <name type="scientific">Nonomuraea longicatena</name>
    <dbReference type="NCBI Taxonomy" id="83682"/>
    <lineage>
        <taxon>Bacteria</taxon>
        <taxon>Bacillati</taxon>
        <taxon>Actinomycetota</taxon>
        <taxon>Actinomycetes</taxon>
        <taxon>Streptosporangiales</taxon>
        <taxon>Streptosporangiaceae</taxon>
        <taxon>Nonomuraea</taxon>
    </lineage>
</organism>
<evidence type="ECO:0000259" key="10">
    <source>
        <dbReference type="SMART" id="SM00387"/>
    </source>
</evidence>
<keyword evidence="7" id="KW-0067">ATP-binding</keyword>
<dbReference type="SUPFAM" id="SSF55874">
    <property type="entry name" value="ATPase domain of HSP90 chaperone/DNA topoisomerase II/histidine kinase"/>
    <property type="match status" value="1"/>
</dbReference>
<dbReference type="InterPro" id="IPR003594">
    <property type="entry name" value="HATPase_dom"/>
</dbReference>
<name>A0ABP3Z9I4_9ACTN</name>
<evidence type="ECO:0000256" key="9">
    <source>
        <dbReference type="SAM" id="Phobius"/>
    </source>
</evidence>
<evidence type="ECO:0000256" key="4">
    <source>
        <dbReference type="ARBA" id="ARBA00022679"/>
    </source>
</evidence>
<feature type="domain" description="Histidine kinase/HSP90-like ATPase" evidence="10">
    <location>
        <begin position="298"/>
        <end position="388"/>
    </location>
</feature>
<keyword evidence="12" id="KW-1185">Reference proteome</keyword>
<evidence type="ECO:0000256" key="1">
    <source>
        <dbReference type="ARBA" id="ARBA00000085"/>
    </source>
</evidence>
<proteinExistence type="predicted"/>
<evidence type="ECO:0000256" key="6">
    <source>
        <dbReference type="ARBA" id="ARBA00022777"/>
    </source>
</evidence>
<dbReference type="Gene3D" id="1.20.5.1930">
    <property type="match status" value="1"/>
</dbReference>
<dbReference type="InterPro" id="IPR036890">
    <property type="entry name" value="HATPase_C_sf"/>
</dbReference>
<keyword evidence="9" id="KW-0812">Transmembrane</keyword>
<dbReference type="SMART" id="SM00387">
    <property type="entry name" value="HATPase_c"/>
    <property type="match status" value="1"/>
</dbReference>
<accession>A0ABP3Z9I4</accession>
<dbReference type="EC" id="2.7.13.3" evidence="2"/>
<evidence type="ECO:0000256" key="5">
    <source>
        <dbReference type="ARBA" id="ARBA00022741"/>
    </source>
</evidence>
<dbReference type="InterPro" id="IPR050482">
    <property type="entry name" value="Sensor_HK_TwoCompSys"/>
</dbReference>
<sequence>MYLGAVSGSVTFLHTGGMRFRWALAVLAKAIIEAVAAVVALVCLALVFCLGMVFLFPPMVRTVRRLTGWTRRLARVHAGMEIATPYLPEPPPPVQLADGWYRSSRTLYRTPRIPAWNDRWKWMIGDPATWRDLLWLVWDPFVTVVLAPALLVAPRIGLRAYAYWCRLLLAPTAAMRLAGQVDHLHRVRSLAMDTQAAEMRRIERDLHDGTQARLVALGMTLGAVEELVDRNPEAAKALLAKARDTSSDTLTELRRLVRGIHPPILAERGLGDAVRALAMDSPLKVDVEVELPQRPQAPVEAAVYFAVSELLANAARHGNAEHVGIDISHNEDDLRVTVVDDGVGGADPSRGSGLVGIERRLSAFDGVLAVSSPPGGPTTATMSVPTVLSGPWPWAKLPKMPRWKLAVVIVAWTTAWLPMFPQGIVPGIMKIFGNEDKVWFLALHLPEPWQWPTIIAMTVLGTGLYTLGFALPAAYSETSRSSC</sequence>
<comment type="caution">
    <text evidence="11">The sequence shown here is derived from an EMBL/GenBank/DDBJ whole genome shotgun (WGS) entry which is preliminary data.</text>
</comment>